<accession>A0A078MNG5</accession>
<dbReference type="GO" id="GO:0051301">
    <property type="term" value="P:cell division"/>
    <property type="evidence" value="ECO:0007669"/>
    <property type="project" value="UniProtKB-KW"/>
</dbReference>
<dbReference type="InterPro" id="IPR005548">
    <property type="entry name" value="Cell_div_FtsQ/DivIB_C"/>
</dbReference>
<dbReference type="AlphaFoldDB" id="A0A078MNG5"/>
<organism evidence="8">
    <name type="scientific">Arthrobacter saudimassiliensis</name>
    <dbReference type="NCBI Taxonomy" id="1461584"/>
    <lineage>
        <taxon>Bacteria</taxon>
        <taxon>Bacillati</taxon>
        <taxon>Actinomycetota</taxon>
        <taxon>Actinomycetes</taxon>
        <taxon>Micrococcales</taxon>
        <taxon>Micrococcaceae</taxon>
        <taxon>Arthrobacter</taxon>
    </lineage>
</organism>
<sequence length="237" mass="25396">MLAFPEPPHRRRRRRLLLGALIAAVLTAAFFAVLIFTPLLATRTIIVEGHSLLPEETAQAALAPLAGRPLTLITDDQVRELLADRPEVAEVTAAAEPPSTLRVEITERVPVAVLQQEGEYVLIDREGRRLSAVADRAAAKLPLIDGGSDAVDSSVFATVTEVLAALPPEVLQQLDHASAPTVDSVELRLLNGRTVLWGSAEANAAKARALQALLGMPEQDPPVKTYDVTAPNRPAVR</sequence>
<keyword evidence="2 8" id="KW-0132">Cell division</keyword>
<keyword evidence="1" id="KW-1003">Cell membrane</keyword>
<dbReference type="Pfam" id="PF08478">
    <property type="entry name" value="POTRA_1"/>
    <property type="match status" value="1"/>
</dbReference>
<keyword evidence="4" id="KW-0472">Membrane</keyword>
<dbReference type="GO" id="GO:0005886">
    <property type="term" value="C:plasma membrane"/>
    <property type="evidence" value="ECO:0007669"/>
    <property type="project" value="TreeGrafter"/>
</dbReference>
<evidence type="ECO:0000256" key="5">
    <source>
        <dbReference type="ARBA" id="ARBA00023306"/>
    </source>
</evidence>
<dbReference type="EMBL" id="LN483070">
    <property type="protein sequence ID" value="CEA07835.1"/>
    <property type="molecule type" value="Genomic_DNA"/>
</dbReference>
<feature type="domain" description="POTRA" evidence="7">
    <location>
        <begin position="42"/>
        <end position="108"/>
    </location>
</feature>
<protein>
    <submittedName>
        <fullName evidence="8">Cell division protein FtsQ</fullName>
    </submittedName>
</protein>
<feature type="domain" description="Cell division protein FtsQ/DivIB C-terminal" evidence="6">
    <location>
        <begin position="112"/>
        <end position="214"/>
    </location>
</feature>
<evidence type="ECO:0000313" key="8">
    <source>
        <dbReference type="EMBL" id="CEA07835.1"/>
    </source>
</evidence>
<evidence type="ECO:0000256" key="2">
    <source>
        <dbReference type="ARBA" id="ARBA00022618"/>
    </source>
</evidence>
<keyword evidence="5" id="KW-0131">Cell cycle</keyword>
<dbReference type="PANTHER" id="PTHR37820:SF1">
    <property type="entry name" value="CELL DIVISION PROTEIN FTSQ"/>
    <property type="match status" value="1"/>
</dbReference>
<evidence type="ECO:0000256" key="3">
    <source>
        <dbReference type="ARBA" id="ARBA00022692"/>
    </source>
</evidence>
<dbReference type="PATRIC" id="fig|1461584.3.peg.1151"/>
<reference evidence="8" key="1">
    <citation type="submission" date="2014-07" db="EMBL/GenBank/DDBJ databases">
        <authorList>
            <person name="Urmite Genomes Urmite Genomes"/>
        </authorList>
    </citation>
    <scope>NUCLEOTIDE SEQUENCE</scope>
    <source>
        <strain evidence="8">11W110_air</strain>
    </source>
</reference>
<evidence type="ECO:0000256" key="4">
    <source>
        <dbReference type="ARBA" id="ARBA00022989"/>
    </source>
</evidence>
<dbReference type="Pfam" id="PF03799">
    <property type="entry name" value="FtsQ_DivIB_C"/>
    <property type="match status" value="1"/>
</dbReference>
<dbReference type="PANTHER" id="PTHR37820">
    <property type="entry name" value="CELL DIVISION PROTEIN DIVIB"/>
    <property type="match status" value="1"/>
</dbReference>
<evidence type="ECO:0000259" key="7">
    <source>
        <dbReference type="Pfam" id="PF08478"/>
    </source>
</evidence>
<dbReference type="InterPro" id="IPR050487">
    <property type="entry name" value="FtsQ_DivIB"/>
</dbReference>
<dbReference type="InterPro" id="IPR013685">
    <property type="entry name" value="POTRA_FtsQ_type"/>
</dbReference>
<keyword evidence="4" id="KW-1133">Transmembrane helix</keyword>
<evidence type="ECO:0000259" key="6">
    <source>
        <dbReference type="Pfam" id="PF03799"/>
    </source>
</evidence>
<proteinExistence type="predicted"/>
<name>A0A078MNG5_9MICC</name>
<gene>
    <name evidence="8" type="primary">ftsQ</name>
    <name evidence="8" type="ORF">BN1051_01159</name>
</gene>
<keyword evidence="3" id="KW-0812">Transmembrane</keyword>
<evidence type="ECO:0000256" key="1">
    <source>
        <dbReference type="ARBA" id="ARBA00022475"/>
    </source>
</evidence>